<gene>
    <name evidence="2" type="ORF">VTK73DRAFT_907</name>
</gene>
<feature type="compositionally biased region" description="Low complexity" evidence="1">
    <location>
        <begin position="109"/>
        <end position="118"/>
    </location>
</feature>
<dbReference type="Proteomes" id="UP001586593">
    <property type="component" value="Unassembled WGS sequence"/>
</dbReference>
<evidence type="ECO:0000313" key="2">
    <source>
        <dbReference type="EMBL" id="KAL1882782.1"/>
    </source>
</evidence>
<feature type="compositionally biased region" description="Polar residues" evidence="1">
    <location>
        <begin position="153"/>
        <end position="168"/>
    </location>
</feature>
<feature type="compositionally biased region" description="Low complexity" evidence="1">
    <location>
        <begin position="217"/>
        <end position="231"/>
    </location>
</feature>
<protein>
    <submittedName>
        <fullName evidence="2">Uncharacterized protein</fullName>
    </submittedName>
</protein>
<dbReference type="EMBL" id="JAZHXJ010000012">
    <property type="protein sequence ID" value="KAL1882782.1"/>
    <property type="molecule type" value="Genomic_DNA"/>
</dbReference>
<reference evidence="2 3" key="1">
    <citation type="journal article" date="2024" name="Commun. Biol.">
        <title>Comparative genomic analysis of thermophilic fungi reveals convergent evolutionary adaptations and gene losses.</title>
        <authorList>
            <person name="Steindorff A.S."/>
            <person name="Aguilar-Pontes M.V."/>
            <person name="Robinson A.J."/>
            <person name="Andreopoulos B."/>
            <person name="LaButti K."/>
            <person name="Kuo A."/>
            <person name="Mondo S."/>
            <person name="Riley R."/>
            <person name="Otillar R."/>
            <person name="Haridas S."/>
            <person name="Lipzen A."/>
            <person name="Grimwood J."/>
            <person name="Schmutz J."/>
            <person name="Clum A."/>
            <person name="Reid I.D."/>
            <person name="Moisan M.C."/>
            <person name="Butler G."/>
            <person name="Nguyen T.T.M."/>
            <person name="Dewar K."/>
            <person name="Conant G."/>
            <person name="Drula E."/>
            <person name="Henrissat B."/>
            <person name="Hansel C."/>
            <person name="Singer S."/>
            <person name="Hutchinson M.I."/>
            <person name="de Vries R.P."/>
            <person name="Natvig D.O."/>
            <person name="Powell A.J."/>
            <person name="Tsang A."/>
            <person name="Grigoriev I.V."/>
        </authorList>
    </citation>
    <scope>NUCLEOTIDE SEQUENCE [LARGE SCALE GENOMIC DNA]</scope>
    <source>
        <strain evidence="2 3">ATCC 24622</strain>
    </source>
</reference>
<feature type="compositionally biased region" description="Polar residues" evidence="1">
    <location>
        <begin position="246"/>
        <end position="263"/>
    </location>
</feature>
<name>A0ABR3Y399_9PEZI</name>
<keyword evidence="3" id="KW-1185">Reference proteome</keyword>
<comment type="caution">
    <text evidence="2">The sequence shown here is derived from an EMBL/GenBank/DDBJ whole genome shotgun (WGS) entry which is preliminary data.</text>
</comment>
<proteinExistence type="predicted"/>
<evidence type="ECO:0000256" key="1">
    <source>
        <dbReference type="SAM" id="MobiDB-lite"/>
    </source>
</evidence>
<organism evidence="2 3">
    <name type="scientific">Phialemonium thermophilum</name>
    <dbReference type="NCBI Taxonomy" id="223376"/>
    <lineage>
        <taxon>Eukaryota</taxon>
        <taxon>Fungi</taxon>
        <taxon>Dikarya</taxon>
        <taxon>Ascomycota</taxon>
        <taxon>Pezizomycotina</taxon>
        <taxon>Sordariomycetes</taxon>
        <taxon>Sordariomycetidae</taxon>
        <taxon>Cephalothecales</taxon>
        <taxon>Cephalothecaceae</taxon>
        <taxon>Phialemonium</taxon>
    </lineage>
</organism>
<sequence>MPYYSTGYPFPQNHGQDVPDFQRLGPVDKAAQLGDQQAQTTTVSDPPPDLLTPRTIAAKFAEPTPSVHSLSRGKDKDRGWTSNILPIPGPPPEPTAPGSGSRHSHTSQKSKQSGASSANIPAKDIGGQGWGTDTVWDNEKTDSKMTRNVAGRNHSSSGNDGWNISPPKSDNRWGDGSEKKDGSQPGAPWEAWEANNNTSQDAVRSGQMGDANRNRNDQGNSNASNNTNGGSAHKDAWGSDDIGGYPNSQNGSNHRNISTSCSDNPLPGSMPGAWEADYNNNAVPTGWPGPNGNTNKDGRNSSGSGRGDAREGNDGNGSKSRWDDSSPPWPSWQDPSAAQSTQPDPDPGVW</sequence>
<accession>A0ABR3Y399</accession>
<feature type="compositionally biased region" description="Basic and acidic residues" evidence="1">
    <location>
        <begin position="169"/>
        <end position="182"/>
    </location>
</feature>
<feature type="compositionally biased region" description="Polar residues" evidence="1">
    <location>
        <begin position="34"/>
        <end position="44"/>
    </location>
</feature>
<feature type="region of interest" description="Disordered" evidence="1">
    <location>
        <begin position="1"/>
        <end position="350"/>
    </location>
</feature>
<evidence type="ECO:0000313" key="3">
    <source>
        <dbReference type="Proteomes" id="UP001586593"/>
    </source>
</evidence>